<sequence length="257" mass="27454">MPLSHLGFCGIDSSAPPSLLLLLSRAFPLIEWGVLFRPDLEGAPRYPPMSYVSGPLLAASRAAGGRMRLAAHLCGERCVELLAGDDSFVAELPALGFGRVQVNATAVNGVDTDPEYLASRAPVLAGIMRCHENLVFIVQRSEETRALWEPLGEMAARGELPNLAMLFDESKGTGARAAGYEPPPGGYPVGYAGGLGPGNLGEVLDEVLALDPKKQVWVDMESGLRGVLDGEDVFDLNKVERCVRACVERGILEDPLK</sequence>
<keyword evidence="2" id="KW-1185">Reference proteome</keyword>
<dbReference type="EMBL" id="BRYB01006472">
    <property type="protein sequence ID" value="GMI58480.1"/>
    <property type="molecule type" value="Genomic_DNA"/>
</dbReference>
<organism evidence="1 2">
    <name type="scientific">Tetraparma gracilis</name>
    <dbReference type="NCBI Taxonomy" id="2962635"/>
    <lineage>
        <taxon>Eukaryota</taxon>
        <taxon>Sar</taxon>
        <taxon>Stramenopiles</taxon>
        <taxon>Ochrophyta</taxon>
        <taxon>Bolidophyceae</taxon>
        <taxon>Parmales</taxon>
        <taxon>Triparmaceae</taxon>
        <taxon>Tetraparma</taxon>
    </lineage>
</organism>
<gene>
    <name evidence="1" type="ORF">TeGR_g10468</name>
</gene>
<evidence type="ECO:0000313" key="1">
    <source>
        <dbReference type="EMBL" id="GMI58480.1"/>
    </source>
</evidence>
<evidence type="ECO:0000313" key="2">
    <source>
        <dbReference type="Proteomes" id="UP001165060"/>
    </source>
</evidence>
<reference evidence="1 2" key="1">
    <citation type="journal article" date="2023" name="Commun. Biol.">
        <title>Genome analysis of Parmales, the sister group of diatoms, reveals the evolutionary specialization of diatoms from phago-mixotrophs to photoautotrophs.</title>
        <authorList>
            <person name="Ban H."/>
            <person name="Sato S."/>
            <person name="Yoshikawa S."/>
            <person name="Yamada K."/>
            <person name="Nakamura Y."/>
            <person name="Ichinomiya M."/>
            <person name="Sato N."/>
            <person name="Blanc-Mathieu R."/>
            <person name="Endo H."/>
            <person name="Kuwata A."/>
            <person name="Ogata H."/>
        </authorList>
    </citation>
    <scope>NUCLEOTIDE SEQUENCE [LARGE SCALE GENOMIC DNA]</scope>
</reference>
<proteinExistence type="predicted"/>
<comment type="caution">
    <text evidence="1">The sequence shown here is derived from an EMBL/GenBank/DDBJ whole genome shotgun (WGS) entry which is preliminary data.</text>
</comment>
<dbReference type="Proteomes" id="UP001165060">
    <property type="component" value="Unassembled WGS sequence"/>
</dbReference>
<protein>
    <recommendedName>
        <fullName evidence="3">Phosphoribosylanthranilate isomerase</fullName>
    </recommendedName>
</protein>
<name>A0ABQ6NDU9_9STRA</name>
<accession>A0ABQ6NDU9</accession>
<evidence type="ECO:0008006" key="3">
    <source>
        <dbReference type="Google" id="ProtNLM"/>
    </source>
</evidence>